<feature type="transmembrane region" description="Helical" evidence="2">
    <location>
        <begin position="30"/>
        <end position="50"/>
    </location>
</feature>
<dbReference type="PANTHER" id="PTHR48081:SF8">
    <property type="entry name" value="ALPHA_BETA HYDROLASE FOLD-3 DOMAIN-CONTAINING PROTEIN-RELATED"/>
    <property type="match status" value="1"/>
</dbReference>
<keyword evidence="1" id="KW-0378">Hydrolase</keyword>
<dbReference type="GO" id="GO:0016787">
    <property type="term" value="F:hydrolase activity"/>
    <property type="evidence" value="ECO:0007669"/>
    <property type="project" value="UniProtKB-KW"/>
</dbReference>
<organism evidence="4 5">
    <name type="scientific">Peronospora matthiolae</name>
    <dbReference type="NCBI Taxonomy" id="2874970"/>
    <lineage>
        <taxon>Eukaryota</taxon>
        <taxon>Sar</taxon>
        <taxon>Stramenopiles</taxon>
        <taxon>Oomycota</taxon>
        <taxon>Peronosporomycetes</taxon>
        <taxon>Peronosporales</taxon>
        <taxon>Peronosporaceae</taxon>
        <taxon>Peronospora</taxon>
    </lineage>
</organism>
<dbReference type="Pfam" id="PF07859">
    <property type="entry name" value="Abhydrolase_3"/>
    <property type="match status" value="1"/>
</dbReference>
<reference evidence="4" key="1">
    <citation type="submission" date="2024-01" db="EMBL/GenBank/DDBJ databases">
        <authorList>
            <person name="Webb A."/>
        </authorList>
    </citation>
    <scope>NUCLEOTIDE SEQUENCE</scope>
    <source>
        <strain evidence="4">Pm1</strain>
    </source>
</reference>
<evidence type="ECO:0000256" key="1">
    <source>
        <dbReference type="ARBA" id="ARBA00022801"/>
    </source>
</evidence>
<dbReference type="Gene3D" id="3.40.50.1820">
    <property type="entry name" value="alpha/beta hydrolase"/>
    <property type="match status" value="1"/>
</dbReference>
<keyword evidence="2" id="KW-1133">Transmembrane helix</keyword>
<sequence>MAPLTESIKTRAQLNVLSHFWAAAERRRRVILRLLFGSATGALVMAIVHVTFKGMCSSPWEAVRLVARLATVVSSTTFWFVARGCKPRYQNWTLGFEVLCAVIRECTRGPRGKLMVMNAKHACALRSQSAAFGTLLGWFACRQHGRRLEAVHINNLEHIWLRSAVPSTPLAKRFVVLYIHGGGCTLMSPRFYITFGATLASAIEHELRHQLGSKESIQVDVFLGNYRKAPEHCFPTPPKDVVAAYKYLIETEGIVPKQTILAGDSAGGGLVMSTILRIRDERKELLPLAATLICPAVDLSEVEARGDPEASSARCLLSPEMIAAGRLGYHTTAADPTTWLDASSVHCDLRGLPPVFVQAASFDYIYQHAVRLAQKAESDGVTNWELDVHEHLPHVFTIFPSFVLPYAQVGVQRVAAFAAKQIVKALESPSITIQKALTAEGVGGQDLCSETKCCSTELWFGKYATWKEITTYVRTLPNVQVK</sequence>
<protein>
    <recommendedName>
        <fullName evidence="3">Alpha/beta hydrolase fold-3 domain-containing protein</fullName>
    </recommendedName>
</protein>
<keyword evidence="2" id="KW-0472">Membrane</keyword>
<dbReference type="InterPro" id="IPR050300">
    <property type="entry name" value="GDXG_lipolytic_enzyme"/>
</dbReference>
<dbReference type="Proteomes" id="UP001162060">
    <property type="component" value="Unassembled WGS sequence"/>
</dbReference>
<evidence type="ECO:0000313" key="4">
    <source>
        <dbReference type="EMBL" id="CAK7931110.1"/>
    </source>
</evidence>
<dbReference type="InterPro" id="IPR029058">
    <property type="entry name" value="AB_hydrolase_fold"/>
</dbReference>
<accession>A0AAV1UCN3</accession>
<evidence type="ECO:0000256" key="2">
    <source>
        <dbReference type="SAM" id="Phobius"/>
    </source>
</evidence>
<name>A0AAV1UCN3_9STRA</name>
<evidence type="ECO:0000259" key="3">
    <source>
        <dbReference type="Pfam" id="PF07859"/>
    </source>
</evidence>
<dbReference type="InterPro" id="IPR013094">
    <property type="entry name" value="AB_hydrolase_3"/>
</dbReference>
<dbReference type="SUPFAM" id="SSF53474">
    <property type="entry name" value="alpha/beta-Hydrolases"/>
    <property type="match status" value="1"/>
</dbReference>
<keyword evidence="2" id="KW-0812">Transmembrane</keyword>
<gene>
    <name evidence="4" type="ORF">PM001_LOCUS16260</name>
</gene>
<dbReference type="AlphaFoldDB" id="A0AAV1UCN3"/>
<dbReference type="PANTHER" id="PTHR48081">
    <property type="entry name" value="AB HYDROLASE SUPERFAMILY PROTEIN C4A8.06C"/>
    <property type="match status" value="1"/>
</dbReference>
<proteinExistence type="predicted"/>
<dbReference type="EMBL" id="CAKLBY020000172">
    <property type="protein sequence ID" value="CAK7931110.1"/>
    <property type="molecule type" value="Genomic_DNA"/>
</dbReference>
<comment type="caution">
    <text evidence="4">The sequence shown here is derived from an EMBL/GenBank/DDBJ whole genome shotgun (WGS) entry which is preliminary data.</text>
</comment>
<feature type="domain" description="Alpha/beta hydrolase fold-3" evidence="3">
    <location>
        <begin position="176"/>
        <end position="397"/>
    </location>
</feature>
<evidence type="ECO:0000313" key="5">
    <source>
        <dbReference type="Proteomes" id="UP001162060"/>
    </source>
</evidence>